<evidence type="ECO:0000313" key="2">
    <source>
        <dbReference type="Proteomes" id="UP001595617"/>
    </source>
</evidence>
<accession>A0ABV7ZXH0</accession>
<organism evidence="1 2">
    <name type="scientific">Saccharospirillum mangrovi</name>
    <dbReference type="NCBI Taxonomy" id="2161747"/>
    <lineage>
        <taxon>Bacteria</taxon>
        <taxon>Pseudomonadati</taxon>
        <taxon>Pseudomonadota</taxon>
        <taxon>Gammaproteobacteria</taxon>
        <taxon>Oceanospirillales</taxon>
        <taxon>Saccharospirillaceae</taxon>
        <taxon>Saccharospirillum</taxon>
    </lineage>
</organism>
<reference evidence="2" key="1">
    <citation type="journal article" date="2019" name="Int. J. Syst. Evol. Microbiol.">
        <title>The Global Catalogue of Microorganisms (GCM) 10K type strain sequencing project: providing services to taxonomists for standard genome sequencing and annotation.</title>
        <authorList>
            <consortium name="The Broad Institute Genomics Platform"/>
            <consortium name="The Broad Institute Genome Sequencing Center for Infectious Disease"/>
            <person name="Wu L."/>
            <person name="Ma J."/>
        </authorList>
    </citation>
    <scope>NUCLEOTIDE SEQUENCE [LARGE SCALE GENOMIC DNA]</scope>
    <source>
        <strain evidence="2">IBRC 10765</strain>
    </source>
</reference>
<evidence type="ECO:0000313" key="1">
    <source>
        <dbReference type="EMBL" id="MFC3853229.1"/>
    </source>
</evidence>
<proteinExistence type="predicted"/>
<dbReference type="SUPFAM" id="SSF159888">
    <property type="entry name" value="YdhG-like"/>
    <property type="match status" value="1"/>
</dbReference>
<comment type="caution">
    <text evidence="1">The sequence shown here is derived from an EMBL/GenBank/DDBJ whole genome shotgun (WGS) entry which is preliminary data.</text>
</comment>
<dbReference type="Gene3D" id="3.90.1150.200">
    <property type="match status" value="1"/>
</dbReference>
<sequence>MTFSSHEEYFESIAPEVRPLLVSIQERVESVLPDTARCISYNLPAFREKRVFFYFAAFKKHIGIYPPVTQDAVLIRELAPYRGVKGNLSFPLNQPLPIDLIERVAVALNREYGDK</sequence>
<gene>
    <name evidence="1" type="ORF">ACFOOG_10340</name>
</gene>
<keyword evidence="2" id="KW-1185">Reference proteome</keyword>
<dbReference type="RefSeq" id="WP_380696187.1">
    <property type="nucleotide sequence ID" value="NZ_JBHRYR010000003.1"/>
</dbReference>
<protein>
    <submittedName>
        <fullName evidence="1">Iron chaperone</fullName>
    </submittedName>
</protein>
<name>A0ABV7ZXH0_9GAMM</name>
<dbReference type="Proteomes" id="UP001595617">
    <property type="component" value="Unassembled WGS sequence"/>
</dbReference>
<dbReference type="EMBL" id="JBHRYR010000003">
    <property type="protein sequence ID" value="MFC3853229.1"/>
    <property type="molecule type" value="Genomic_DNA"/>
</dbReference>